<evidence type="ECO:0000313" key="2">
    <source>
        <dbReference type="EMBL" id="GBP76023.1"/>
    </source>
</evidence>
<name>A0A4C1YLS0_EUMVA</name>
<evidence type="ECO:0000313" key="3">
    <source>
        <dbReference type="Proteomes" id="UP000299102"/>
    </source>
</evidence>
<dbReference type="AlphaFoldDB" id="A0A4C1YLS0"/>
<feature type="region of interest" description="Disordered" evidence="1">
    <location>
        <begin position="150"/>
        <end position="172"/>
    </location>
</feature>
<comment type="caution">
    <text evidence="2">The sequence shown here is derived from an EMBL/GenBank/DDBJ whole genome shotgun (WGS) entry which is preliminary data.</text>
</comment>
<organism evidence="2 3">
    <name type="scientific">Eumeta variegata</name>
    <name type="common">Bagworm moth</name>
    <name type="synonym">Eumeta japonica</name>
    <dbReference type="NCBI Taxonomy" id="151549"/>
    <lineage>
        <taxon>Eukaryota</taxon>
        <taxon>Metazoa</taxon>
        <taxon>Ecdysozoa</taxon>
        <taxon>Arthropoda</taxon>
        <taxon>Hexapoda</taxon>
        <taxon>Insecta</taxon>
        <taxon>Pterygota</taxon>
        <taxon>Neoptera</taxon>
        <taxon>Endopterygota</taxon>
        <taxon>Lepidoptera</taxon>
        <taxon>Glossata</taxon>
        <taxon>Ditrysia</taxon>
        <taxon>Tineoidea</taxon>
        <taxon>Psychidae</taxon>
        <taxon>Oiketicinae</taxon>
        <taxon>Eumeta</taxon>
    </lineage>
</organism>
<feature type="region of interest" description="Disordered" evidence="1">
    <location>
        <begin position="1"/>
        <end position="36"/>
    </location>
</feature>
<keyword evidence="3" id="KW-1185">Reference proteome</keyword>
<sequence length="224" mass="24308">MKQFTSCLGEHVKPSASQKPSIQPETLNPARNPQLDSNVRRHHLSYRNGTCCLYNAYNTLPASYAPHLILCDEWSLGNGTKNLIDIGISNTTGIGIIVESDIAKRGKNTLYVHAGEDVSNPSLKDPMPQARTIGPERTCIINPAGTWGGRSAHSPLNRGSTSELVRPEPSEPLRCGALPGRQTFESRARPAEVPDGLARPPGLAYRARRHSPTSHANYAISISL</sequence>
<protein>
    <submittedName>
        <fullName evidence="2">Uncharacterized protein</fullName>
    </submittedName>
</protein>
<gene>
    <name evidence="2" type="ORF">EVAR_33331_1</name>
</gene>
<evidence type="ECO:0000256" key="1">
    <source>
        <dbReference type="SAM" id="MobiDB-lite"/>
    </source>
</evidence>
<dbReference type="Proteomes" id="UP000299102">
    <property type="component" value="Unassembled WGS sequence"/>
</dbReference>
<proteinExistence type="predicted"/>
<reference evidence="2 3" key="1">
    <citation type="journal article" date="2019" name="Commun. Biol.">
        <title>The bagworm genome reveals a unique fibroin gene that provides high tensile strength.</title>
        <authorList>
            <person name="Kono N."/>
            <person name="Nakamura H."/>
            <person name="Ohtoshi R."/>
            <person name="Tomita M."/>
            <person name="Numata K."/>
            <person name="Arakawa K."/>
        </authorList>
    </citation>
    <scope>NUCLEOTIDE SEQUENCE [LARGE SCALE GENOMIC DNA]</scope>
</reference>
<dbReference type="EMBL" id="BGZK01001273">
    <property type="protein sequence ID" value="GBP76023.1"/>
    <property type="molecule type" value="Genomic_DNA"/>
</dbReference>
<feature type="compositionally biased region" description="Polar residues" evidence="1">
    <location>
        <begin position="15"/>
        <end position="36"/>
    </location>
</feature>
<accession>A0A4C1YLS0</accession>